<dbReference type="AlphaFoldDB" id="A0A9Y6MBT5"/>
<evidence type="ECO:0000256" key="1">
    <source>
        <dbReference type="ARBA" id="ARBA00004604"/>
    </source>
</evidence>
<dbReference type="InterPro" id="IPR015943">
    <property type="entry name" value="WD40/YVTN_repeat-like_dom_sf"/>
</dbReference>
<evidence type="ECO:0000256" key="2">
    <source>
        <dbReference type="ARBA" id="ARBA00022552"/>
    </source>
</evidence>
<dbReference type="InterPro" id="IPR036322">
    <property type="entry name" value="WD40_repeat_dom_sf"/>
</dbReference>
<keyword evidence="2" id="KW-0698">rRNA processing</keyword>
<evidence type="ECO:0000313" key="7">
    <source>
        <dbReference type="Proteomes" id="UP000695023"/>
    </source>
</evidence>
<dbReference type="GO" id="GO:0006364">
    <property type="term" value="P:rRNA processing"/>
    <property type="evidence" value="ECO:0007669"/>
    <property type="project" value="UniProtKB-KW"/>
</dbReference>
<accession>A0A9Y6MBT5</accession>
<reference evidence="8" key="1">
    <citation type="submission" date="2025-08" db="UniProtKB">
        <authorList>
            <consortium name="RefSeq"/>
        </authorList>
    </citation>
    <scope>IDENTIFICATION</scope>
</reference>
<dbReference type="InterPro" id="IPR045161">
    <property type="entry name" value="Utp18"/>
</dbReference>
<comment type="subcellular location">
    <subcellularLocation>
        <location evidence="1">Nucleus</location>
        <location evidence="1">Nucleolus</location>
    </subcellularLocation>
</comment>
<gene>
    <name evidence="8" type="primary">utp18</name>
</gene>
<dbReference type="Proteomes" id="UP000695023">
    <property type="component" value="Unplaced"/>
</dbReference>
<feature type="compositionally biased region" description="Acidic residues" evidence="6">
    <location>
        <begin position="86"/>
        <end position="98"/>
    </location>
</feature>
<dbReference type="PANTHER" id="PTHR18359">
    <property type="entry name" value="WD-REPEAT PROTEIN-RELATED"/>
    <property type="match status" value="1"/>
</dbReference>
<keyword evidence="5" id="KW-0539">Nucleus</keyword>
<dbReference type="Gene3D" id="2.130.10.10">
    <property type="entry name" value="YVTN repeat-like/Quinoprotein amine dehydrogenase"/>
    <property type="match status" value="1"/>
</dbReference>
<dbReference type="PANTHER" id="PTHR18359:SF0">
    <property type="entry name" value="U3 SMALL NUCLEOLAR RNA-ASSOCIATED PROTEIN 18 HOMOLOG"/>
    <property type="match status" value="1"/>
</dbReference>
<proteinExistence type="predicted"/>
<sequence>MEDMSFIKLPADEGKQPAKKRAKLPQSSLVEEEEERQRNVKNLAVLGEKNSSVKLLEELVFGAEEELLERLVEEDEDQTGLLLLEDKDEEEAKESEDEGGMRQEPQAEKKAAWVDEDDELEEEVDMKHRFRRNLMKGEAESTMTKQKLQQRMREQFQKAMGGTPSWAESSDQKRRRRRRAEEDEDEEDDLLRRTGNFVASSDSLPSGILRVKKCLHANSTRPSEDRLTTVQFHPSAQVVMTAGLDQSVSLFQVDGKTNPKIQSIHLERFPVHKAQFSVDGETVIATSLKNKMFYLYDMMEGCVSPVHTVRGLNEARVKEFSVCPEGGALLLTGTNGYLHVLTLKTTWDGYSEVREGQKNEARETGRRHGGNGPRRSSPPDSLGCLSISIQNVQFSGSSRSVMLQGAEAMPLLADTPLLHSKLQFHVSEQINIASSSSARSTIASPQRCFMATNLTPLESRVFDMQQHLWVDLMIEERRTPAA</sequence>
<organism evidence="7 8">
    <name type="scientific">Pundamilia nyererei</name>
    <dbReference type="NCBI Taxonomy" id="303518"/>
    <lineage>
        <taxon>Eukaryota</taxon>
        <taxon>Metazoa</taxon>
        <taxon>Chordata</taxon>
        <taxon>Craniata</taxon>
        <taxon>Vertebrata</taxon>
        <taxon>Euteleostomi</taxon>
        <taxon>Actinopterygii</taxon>
        <taxon>Neopterygii</taxon>
        <taxon>Teleostei</taxon>
        <taxon>Neoteleostei</taxon>
        <taxon>Acanthomorphata</taxon>
        <taxon>Ovalentaria</taxon>
        <taxon>Cichlomorphae</taxon>
        <taxon>Cichliformes</taxon>
        <taxon>Cichlidae</taxon>
        <taxon>African cichlids</taxon>
        <taxon>Pseudocrenilabrinae</taxon>
        <taxon>Haplochromini</taxon>
        <taxon>Pundamilia</taxon>
    </lineage>
</organism>
<feature type="region of interest" description="Disordered" evidence="6">
    <location>
        <begin position="72"/>
        <end position="194"/>
    </location>
</feature>
<evidence type="ECO:0000256" key="3">
    <source>
        <dbReference type="ARBA" id="ARBA00022574"/>
    </source>
</evidence>
<feature type="region of interest" description="Disordered" evidence="6">
    <location>
        <begin position="1"/>
        <end position="38"/>
    </location>
</feature>
<keyword evidence="4" id="KW-0677">Repeat</keyword>
<keyword evidence="3" id="KW-0853">WD repeat</keyword>
<protein>
    <submittedName>
        <fullName evidence="8">U3 small nucleolar RNA-associated protein 18 homolog</fullName>
    </submittedName>
</protein>
<evidence type="ECO:0000256" key="5">
    <source>
        <dbReference type="ARBA" id="ARBA00023242"/>
    </source>
</evidence>
<feature type="region of interest" description="Disordered" evidence="6">
    <location>
        <begin position="353"/>
        <end position="380"/>
    </location>
</feature>
<evidence type="ECO:0000313" key="8">
    <source>
        <dbReference type="RefSeq" id="XP_013771350.1"/>
    </source>
</evidence>
<feature type="compositionally biased region" description="Basic and acidic residues" evidence="6">
    <location>
        <begin position="99"/>
        <end position="113"/>
    </location>
</feature>
<evidence type="ECO:0000256" key="6">
    <source>
        <dbReference type="SAM" id="MobiDB-lite"/>
    </source>
</evidence>
<dbReference type="CTD" id="51096"/>
<dbReference type="GO" id="GO:0034388">
    <property type="term" value="C:Pwp2p-containing subcomplex of 90S preribosome"/>
    <property type="evidence" value="ECO:0007669"/>
    <property type="project" value="TreeGrafter"/>
</dbReference>
<keyword evidence="7" id="KW-1185">Reference proteome</keyword>
<feature type="compositionally biased region" description="Basic and acidic residues" evidence="6">
    <location>
        <begin position="353"/>
        <end position="366"/>
    </location>
</feature>
<evidence type="ECO:0000256" key="4">
    <source>
        <dbReference type="ARBA" id="ARBA00022737"/>
    </source>
</evidence>
<dbReference type="GO" id="GO:0032040">
    <property type="term" value="C:small-subunit processome"/>
    <property type="evidence" value="ECO:0007669"/>
    <property type="project" value="TreeGrafter"/>
</dbReference>
<feature type="compositionally biased region" description="Acidic residues" evidence="6">
    <location>
        <begin position="114"/>
        <end position="124"/>
    </location>
</feature>
<name>A0A9Y6MBT5_9CICH</name>
<dbReference type="GeneID" id="102209160"/>
<dbReference type="RefSeq" id="XP_013771350.1">
    <property type="nucleotide sequence ID" value="XM_013915896.1"/>
</dbReference>
<dbReference type="SUPFAM" id="SSF50978">
    <property type="entry name" value="WD40 repeat-like"/>
    <property type="match status" value="1"/>
</dbReference>